<evidence type="ECO:0000259" key="11">
    <source>
        <dbReference type="Pfam" id="PF08442"/>
    </source>
</evidence>
<keyword evidence="8" id="KW-0067">ATP-binding</keyword>
<comment type="cofactor">
    <cofactor evidence="8">
        <name>Mg(2+)</name>
        <dbReference type="ChEBI" id="CHEBI:18420"/>
    </cofactor>
    <text evidence="8">Binds 1 Mg(2+) ion per subunit.</text>
</comment>
<dbReference type="Pfam" id="PF08442">
    <property type="entry name" value="ATP-grasp_2"/>
    <property type="match status" value="1"/>
</dbReference>
<feature type="binding site" evidence="8">
    <location>
        <position position="259"/>
    </location>
    <ligand>
        <name>Mg(2+)</name>
        <dbReference type="ChEBI" id="CHEBI:18420"/>
    </ligand>
</feature>
<evidence type="ECO:0000313" key="13">
    <source>
        <dbReference type="Proteomes" id="UP001190700"/>
    </source>
</evidence>
<feature type="binding site" evidence="8">
    <location>
        <position position="245"/>
    </location>
    <ligand>
        <name>Mg(2+)</name>
        <dbReference type="ChEBI" id="CHEBI:18420"/>
    </ligand>
</feature>
<reference evidence="12 13" key="1">
    <citation type="journal article" date="2015" name="Genome Biol. Evol.">
        <title>Comparative Genomics of a Bacterivorous Green Alga Reveals Evolutionary Causalities and Consequences of Phago-Mixotrophic Mode of Nutrition.</title>
        <authorList>
            <person name="Burns J.A."/>
            <person name="Paasch A."/>
            <person name="Narechania A."/>
            <person name="Kim E."/>
        </authorList>
    </citation>
    <scope>NUCLEOTIDE SEQUENCE [LARGE SCALE GENOMIC DNA]</scope>
    <source>
        <strain evidence="12 13">PLY_AMNH</strain>
    </source>
</reference>
<accession>A0AAE0LAD3</accession>
<keyword evidence="13" id="KW-1185">Reference proteome</keyword>
<feature type="binding site" evidence="8">
    <location>
        <position position="154"/>
    </location>
    <ligand>
        <name>ATP</name>
        <dbReference type="ChEBI" id="CHEBI:30616"/>
    </ligand>
</feature>
<dbReference type="GO" id="GO:0006104">
    <property type="term" value="P:succinyl-CoA metabolic process"/>
    <property type="evidence" value="ECO:0007669"/>
    <property type="project" value="TreeGrafter"/>
</dbReference>
<evidence type="ECO:0000256" key="2">
    <source>
        <dbReference type="ARBA" id="ARBA00011412"/>
    </source>
</evidence>
<dbReference type="GO" id="GO:0005524">
    <property type="term" value="F:ATP binding"/>
    <property type="evidence" value="ECO:0007669"/>
    <property type="project" value="UniProtKB-UniRule"/>
</dbReference>
<comment type="subunit">
    <text evidence="8 9">Heterodimer of an alpha and a beta subunit.</text>
</comment>
<dbReference type="HAMAP" id="MF_00558">
    <property type="entry name" value="Succ_CoA_beta"/>
    <property type="match status" value="1"/>
</dbReference>
<feature type="domain" description="ATP-citrate synthase/succinyl-CoA ligase C-terminal" evidence="10">
    <location>
        <begin position="308"/>
        <end position="428"/>
    </location>
</feature>
<dbReference type="InterPro" id="IPR017866">
    <property type="entry name" value="Succ-CoA_synthase_bsu_CS"/>
</dbReference>
<dbReference type="SUPFAM" id="SSF52210">
    <property type="entry name" value="Succinyl-CoA synthetase domains"/>
    <property type="match status" value="1"/>
</dbReference>
<dbReference type="InterPro" id="IPR005809">
    <property type="entry name" value="Succ_CoA_ligase-like_bsu"/>
</dbReference>
<comment type="caution">
    <text evidence="12">The sequence shown here is derived from an EMBL/GenBank/DDBJ whole genome shotgun (WGS) entry which is preliminary data.</text>
</comment>
<dbReference type="Proteomes" id="UP001190700">
    <property type="component" value="Unassembled WGS sequence"/>
</dbReference>
<sequence>MISAALRAAGRTGLTSVRPCLQGCATSLSEATHFQQLRCLNVHEFQGAEIMSKLGVNTPPGIVGTTVDEVVAAAEKMGAGVGEVVVKSQVLAGGRGLGTFKNGLQGGVHIVKTEEAGPLSEKMLGQTLVTKQTGEEGKPVNFVYIAKKVSLVNEMYFAILLDRATSGPIIIACSEGGTSIEDLAEAYPDRIIKVPINIHEGITDANAMDVVEGLKVTTDKKAACEQVKALYELFIKTDCTMVEVNPLAETADGQLVAADAKLNFDDNAFFRQKEIFALRDPTQEDPREVEAAKADLNYIGLDGSIGCMVNGAGLAMATMDIIQMHGGTPANFLDVGGSASEDQVVQAFKILQQDPKVKAILVNIFGGIMKCDVIAAGILAAAKQVGVSVPLVVRLEGTNVEAGKELISNSGLNIITADDLDDAAKKAVGAIA</sequence>
<dbReference type="EC" id="6.2.1.5" evidence="8"/>
<feature type="domain" description="ATP-grasp fold succinyl-CoA synthetase-type" evidence="11">
    <location>
        <begin position="41"/>
        <end position="248"/>
    </location>
</feature>
<comment type="subunit">
    <text evidence="2">Heterooctamer of 4 alpha and 4 beta chains.</text>
</comment>
<dbReference type="InterPro" id="IPR013650">
    <property type="entry name" value="ATP-grasp_succ-CoA_synth-type"/>
</dbReference>
<dbReference type="GO" id="GO:0006099">
    <property type="term" value="P:tricarboxylic acid cycle"/>
    <property type="evidence" value="ECO:0007669"/>
    <property type="project" value="UniProtKB-UniRule"/>
</dbReference>
<evidence type="ECO:0000313" key="12">
    <source>
        <dbReference type="EMBL" id="KAK3277757.1"/>
    </source>
</evidence>
<keyword evidence="6 8" id="KW-0547">Nucleotide-binding</keyword>
<dbReference type="GO" id="GO:0042709">
    <property type="term" value="C:succinate-CoA ligase complex"/>
    <property type="evidence" value="ECO:0007669"/>
    <property type="project" value="TreeGrafter"/>
</dbReference>
<dbReference type="InterPro" id="IPR016102">
    <property type="entry name" value="Succinyl-CoA_synth-like"/>
</dbReference>
<keyword evidence="7 8" id="KW-0460">Magnesium</keyword>
<evidence type="ECO:0000256" key="8">
    <source>
        <dbReference type="HAMAP-Rule" id="MF_03219"/>
    </source>
</evidence>
<evidence type="ECO:0000256" key="5">
    <source>
        <dbReference type="ARBA" id="ARBA00022723"/>
    </source>
</evidence>
<dbReference type="GO" id="GO:0005739">
    <property type="term" value="C:mitochondrion"/>
    <property type="evidence" value="ECO:0007669"/>
    <property type="project" value="UniProtKB-SubCell"/>
</dbReference>
<name>A0AAE0LAD3_9CHLO</name>
<organism evidence="12 13">
    <name type="scientific">Cymbomonas tetramitiformis</name>
    <dbReference type="NCBI Taxonomy" id="36881"/>
    <lineage>
        <taxon>Eukaryota</taxon>
        <taxon>Viridiplantae</taxon>
        <taxon>Chlorophyta</taxon>
        <taxon>Pyramimonadophyceae</taxon>
        <taxon>Pyramimonadales</taxon>
        <taxon>Pyramimonadaceae</taxon>
        <taxon>Cymbomonas</taxon>
    </lineage>
</organism>
<evidence type="ECO:0000256" key="1">
    <source>
        <dbReference type="ARBA" id="ARBA00005064"/>
    </source>
</evidence>
<feature type="binding site" evidence="8">
    <location>
        <begin position="94"/>
        <end position="96"/>
    </location>
    <ligand>
        <name>ATP</name>
        <dbReference type="ChEBI" id="CHEBI:30616"/>
    </ligand>
</feature>
<dbReference type="AlphaFoldDB" id="A0AAE0LAD3"/>
<dbReference type="NCBIfam" id="NF001913">
    <property type="entry name" value="PRK00696.1"/>
    <property type="match status" value="1"/>
</dbReference>
<dbReference type="InterPro" id="IPR013815">
    <property type="entry name" value="ATP_grasp_subdomain_1"/>
</dbReference>
<comment type="similarity">
    <text evidence="8 9">Belongs to the succinate/malate CoA ligase beta subunit family.</text>
</comment>
<dbReference type="Gene3D" id="3.40.50.261">
    <property type="entry name" value="Succinyl-CoA synthetase domains"/>
    <property type="match status" value="1"/>
</dbReference>
<comment type="subcellular location">
    <subcellularLocation>
        <location evidence="8">Mitochondrion</location>
    </subcellularLocation>
</comment>
<feature type="binding site" evidence="8">
    <location>
        <position position="310"/>
    </location>
    <ligand>
        <name>substrate</name>
        <note>ligand shared with subunit alpha</note>
    </ligand>
</feature>
<dbReference type="PROSITE" id="PS01217">
    <property type="entry name" value="SUCCINYL_COA_LIG_3"/>
    <property type="match status" value="1"/>
</dbReference>
<dbReference type="EMBL" id="LGRX02005941">
    <property type="protein sequence ID" value="KAK3277757.1"/>
    <property type="molecule type" value="Genomic_DNA"/>
</dbReference>
<keyword evidence="4 8" id="KW-0436">Ligase</keyword>
<gene>
    <name evidence="12" type="ORF">CYMTET_14256</name>
</gene>
<dbReference type="PIRSF" id="PIRSF001554">
    <property type="entry name" value="SucCS_beta"/>
    <property type="match status" value="1"/>
</dbReference>
<dbReference type="InterPro" id="IPR005811">
    <property type="entry name" value="SUCC_ACL_C"/>
</dbReference>
<dbReference type="GO" id="GO:0000287">
    <property type="term" value="F:magnesium ion binding"/>
    <property type="evidence" value="ECO:0007669"/>
    <property type="project" value="UniProtKB-UniRule"/>
</dbReference>
<keyword evidence="5 8" id="KW-0479">Metal-binding</keyword>
<keyword evidence="3 8" id="KW-0816">Tricarboxylic acid cycle</keyword>
<dbReference type="GO" id="GO:0004775">
    <property type="term" value="F:succinate-CoA ligase (ADP-forming) activity"/>
    <property type="evidence" value="ECO:0007669"/>
    <property type="project" value="UniProtKB-UniRule"/>
</dbReference>
<protein>
    <recommendedName>
        <fullName evidence="8">Succinate--CoA ligase [ADP-forming] subunit beta, mitochondrial</fullName>
        <ecNumber evidence="8">6.2.1.5</ecNumber>
    </recommendedName>
    <alternativeName>
        <fullName evidence="8">Succinyl-CoA synthetase beta chain</fullName>
        <shortName evidence="8">SCS-beta</shortName>
    </alternativeName>
</protein>
<dbReference type="NCBIfam" id="TIGR01016">
    <property type="entry name" value="sucCoAbeta"/>
    <property type="match status" value="1"/>
</dbReference>
<evidence type="ECO:0000256" key="9">
    <source>
        <dbReference type="RuleBase" id="RU361258"/>
    </source>
</evidence>
<feature type="binding site" evidence="8">
    <location>
        <begin position="367"/>
        <end position="369"/>
    </location>
    <ligand>
        <name>substrate</name>
        <note>ligand shared with subunit alpha</note>
    </ligand>
</feature>
<dbReference type="FunFam" id="3.30.470.20:FF:000002">
    <property type="entry name" value="Succinate--CoA ligase [ADP-forming] subunit beta"/>
    <property type="match status" value="1"/>
</dbReference>
<dbReference type="PANTHER" id="PTHR11815:SF10">
    <property type="entry name" value="SUCCINATE--COA LIGASE [GDP-FORMING] SUBUNIT BETA, MITOCHONDRIAL"/>
    <property type="match status" value="1"/>
</dbReference>
<dbReference type="Gene3D" id="3.30.1490.20">
    <property type="entry name" value="ATP-grasp fold, A domain"/>
    <property type="match status" value="1"/>
</dbReference>
<evidence type="ECO:0000256" key="3">
    <source>
        <dbReference type="ARBA" id="ARBA00022532"/>
    </source>
</evidence>
<comment type="catalytic activity">
    <reaction evidence="8">
        <text>succinate + ATP + CoA = succinyl-CoA + ADP + phosphate</text>
        <dbReference type="Rhea" id="RHEA:17661"/>
        <dbReference type="ChEBI" id="CHEBI:30031"/>
        <dbReference type="ChEBI" id="CHEBI:30616"/>
        <dbReference type="ChEBI" id="CHEBI:43474"/>
        <dbReference type="ChEBI" id="CHEBI:57287"/>
        <dbReference type="ChEBI" id="CHEBI:57292"/>
        <dbReference type="ChEBI" id="CHEBI:456216"/>
        <dbReference type="EC" id="6.2.1.5"/>
    </reaction>
</comment>
<evidence type="ECO:0000259" key="10">
    <source>
        <dbReference type="Pfam" id="PF00549"/>
    </source>
</evidence>
<dbReference type="Pfam" id="PF00549">
    <property type="entry name" value="Ligase_CoA"/>
    <property type="match status" value="1"/>
</dbReference>
<proteinExistence type="inferred from homology"/>
<dbReference type="PANTHER" id="PTHR11815">
    <property type="entry name" value="SUCCINYL-COA SYNTHETASE BETA CHAIN"/>
    <property type="match status" value="1"/>
</dbReference>
<dbReference type="FunFam" id="3.40.50.261:FF:000001">
    <property type="entry name" value="Succinate--CoA ligase [ADP-forming] subunit beta"/>
    <property type="match status" value="1"/>
</dbReference>
<feature type="binding site" evidence="8">
    <location>
        <position position="87"/>
    </location>
    <ligand>
        <name>ATP</name>
        <dbReference type="ChEBI" id="CHEBI:30616"/>
    </ligand>
</feature>
<evidence type="ECO:0000256" key="4">
    <source>
        <dbReference type="ARBA" id="ARBA00022598"/>
    </source>
</evidence>
<evidence type="ECO:0000256" key="7">
    <source>
        <dbReference type="ARBA" id="ARBA00022842"/>
    </source>
</evidence>
<evidence type="ECO:0000256" key="6">
    <source>
        <dbReference type="ARBA" id="ARBA00022741"/>
    </source>
</evidence>
<comment type="function">
    <text evidence="8">Succinyl-CoA synthetase functions in the citric acid cycle (TCA), coupling the hydrolysis of succinyl-CoA to the synthesis of ATP and thus represents the only step of substrate-level phosphorylation in the TCA. The beta subunit provides nucleotide specificity of the enzyme and binds the substrate succinate, while the binding sites for coenzyme A and phosphate are found in the alpha subunit.</text>
</comment>
<dbReference type="Gene3D" id="3.30.470.20">
    <property type="entry name" value="ATP-grasp fold, B domain"/>
    <property type="match status" value="1"/>
</dbReference>
<comment type="pathway">
    <text evidence="1 8">Carbohydrate metabolism; tricarboxylic acid cycle; succinate from succinyl-CoA (ligase route): step 1/1.</text>
</comment>
<dbReference type="SUPFAM" id="SSF56059">
    <property type="entry name" value="Glutathione synthetase ATP-binding domain-like"/>
    <property type="match status" value="1"/>
</dbReference>
<keyword evidence="8" id="KW-0496">Mitochondrion</keyword>